<keyword evidence="1" id="KW-0812">Transmembrane</keyword>
<reference evidence="2 3" key="1">
    <citation type="journal article" date="2016" name="Nat. Commun.">
        <title>Thousands of microbial genomes shed light on interconnected biogeochemical processes in an aquifer system.</title>
        <authorList>
            <person name="Anantharaman K."/>
            <person name="Brown C.T."/>
            <person name="Hug L.A."/>
            <person name="Sharon I."/>
            <person name="Castelle C.J."/>
            <person name="Probst A.J."/>
            <person name="Thomas B.C."/>
            <person name="Singh A."/>
            <person name="Wilkins M.J."/>
            <person name="Karaoz U."/>
            <person name="Brodie E.L."/>
            <person name="Williams K.H."/>
            <person name="Hubbard S.S."/>
            <person name="Banfield J.F."/>
        </authorList>
    </citation>
    <scope>NUCLEOTIDE SEQUENCE [LARGE SCALE GENOMIC DNA]</scope>
</reference>
<name>A0A1F8BZ88_9BACT</name>
<comment type="caution">
    <text evidence="2">The sequence shown here is derived from an EMBL/GenBank/DDBJ whole genome shotgun (WGS) entry which is preliminary data.</text>
</comment>
<accession>A0A1F8BZ88</accession>
<organism evidence="2 3">
    <name type="scientific">Candidatus Woesebacteria bacterium RIFCSPLOWO2_01_FULL_44_14</name>
    <dbReference type="NCBI Taxonomy" id="1802525"/>
    <lineage>
        <taxon>Bacteria</taxon>
        <taxon>Candidatus Woeseibacteriota</taxon>
    </lineage>
</organism>
<keyword evidence="1" id="KW-1133">Transmembrane helix</keyword>
<protein>
    <submittedName>
        <fullName evidence="2">Uncharacterized protein</fullName>
    </submittedName>
</protein>
<feature type="transmembrane region" description="Helical" evidence="1">
    <location>
        <begin position="75"/>
        <end position="94"/>
    </location>
</feature>
<gene>
    <name evidence="2" type="ORF">A2975_02425</name>
</gene>
<evidence type="ECO:0000313" key="3">
    <source>
        <dbReference type="Proteomes" id="UP000178429"/>
    </source>
</evidence>
<evidence type="ECO:0000313" key="2">
    <source>
        <dbReference type="EMBL" id="OGM69190.1"/>
    </source>
</evidence>
<dbReference type="EMBL" id="MGHL01000014">
    <property type="protein sequence ID" value="OGM69190.1"/>
    <property type="molecule type" value="Genomic_DNA"/>
</dbReference>
<feature type="transmembrane region" description="Helical" evidence="1">
    <location>
        <begin position="106"/>
        <end position="128"/>
    </location>
</feature>
<dbReference type="AlphaFoldDB" id="A0A1F8BZ88"/>
<keyword evidence="1" id="KW-0472">Membrane</keyword>
<feature type="transmembrane region" description="Helical" evidence="1">
    <location>
        <begin position="45"/>
        <end position="68"/>
    </location>
</feature>
<dbReference type="Proteomes" id="UP000178429">
    <property type="component" value="Unassembled WGS sequence"/>
</dbReference>
<proteinExistence type="predicted"/>
<evidence type="ECO:0000256" key="1">
    <source>
        <dbReference type="SAM" id="Phobius"/>
    </source>
</evidence>
<sequence length="156" mass="17137">MKKEHTLVIIIGLFLLSYVLDAVVNPLSVRLATPYQFLNPKLITMYPFTTASIVIKGLGIFLTPLLFMSFAEGHYTAKGAILLVLIGLMQLYALQDIATKAEVVPLEWALSLSLAGIVLAIPMIWYFIRGAVHSLHQNLGGVPEEEGIPLSDSEEE</sequence>